<gene>
    <name evidence="1" type="ORF">C4561_01845</name>
</gene>
<proteinExistence type="predicted"/>
<dbReference type="Proteomes" id="UP000265540">
    <property type="component" value="Unassembled WGS sequence"/>
</dbReference>
<name>A0A3A4ZF23_UNCKA</name>
<comment type="caution">
    <text evidence="1">The sequence shown here is derived from an EMBL/GenBank/DDBJ whole genome shotgun (WGS) entry which is preliminary data.</text>
</comment>
<reference evidence="1 2" key="1">
    <citation type="journal article" date="2017" name="ISME J.">
        <title>Energy and carbon metabolisms in a deep terrestrial subsurface fluid microbial community.</title>
        <authorList>
            <person name="Momper L."/>
            <person name="Jungbluth S.P."/>
            <person name="Lee M.D."/>
            <person name="Amend J.P."/>
        </authorList>
    </citation>
    <scope>NUCLEOTIDE SEQUENCE [LARGE SCALE GENOMIC DNA]</scope>
    <source>
        <strain evidence="1">SURF_46</strain>
    </source>
</reference>
<accession>A0A3A4ZF23</accession>
<protein>
    <submittedName>
        <fullName evidence="1">Uncharacterized protein</fullName>
    </submittedName>
</protein>
<dbReference type="EMBL" id="QZJF01000008">
    <property type="protein sequence ID" value="RJR27672.1"/>
    <property type="molecule type" value="Genomic_DNA"/>
</dbReference>
<dbReference type="AlphaFoldDB" id="A0A3A4ZF23"/>
<evidence type="ECO:0000313" key="1">
    <source>
        <dbReference type="EMBL" id="RJR27672.1"/>
    </source>
</evidence>
<evidence type="ECO:0000313" key="2">
    <source>
        <dbReference type="Proteomes" id="UP000265540"/>
    </source>
</evidence>
<organism evidence="1 2">
    <name type="scientific">candidate division WWE3 bacterium</name>
    <dbReference type="NCBI Taxonomy" id="2053526"/>
    <lineage>
        <taxon>Bacteria</taxon>
        <taxon>Katanobacteria</taxon>
    </lineage>
</organism>
<sequence length="158" mass="18577">MSSNNLLIKKYLLKQCNSCGAFLVGHYPSLIDLVRNKKCPMCKLLPRKERKKHRKRKASNLYQTHKDRRCLGCGKKLIEDYPSMSSLCRAMWCKSCGTSYESKKRMNQHDDSIDELHRRKSREKKRKFINIYSLHGLTTEKFVRIINQGLRGDVELVK</sequence>